<name>A0A2P2JK59_RHIMU</name>
<dbReference type="AlphaFoldDB" id="A0A2P2JK59"/>
<accession>A0A2P2JK59</accession>
<proteinExistence type="predicted"/>
<reference evidence="1" key="1">
    <citation type="submission" date="2018-02" db="EMBL/GenBank/DDBJ databases">
        <title>Rhizophora mucronata_Transcriptome.</title>
        <authorList>
            <person name="Meera S.P."/>
            <person name="Sreeshan A."/>
            <person name="Augustine A."/>
        </authorList>
    </citation>
    <scope>NUCLEOTIDE SEQUENCE</scope>
    <source>
        <tissue evidence="1">Leaf</tissue>
    </source>
</reference>
<dbReference type="EMBL" id="GGEC01013394">
    <property type="protein sequence ID" value="MBW93877.1"/>
    <property type="molecule type" value="Transcribed_RNA"/>
</dbReference>
<protein>
    <submittedName>
        <fullName evidence="1">Uncharacterized protein</fullName>
    </submittedName>
</protein>
<organism evidence="1">
    <name type="scientific">Rhizophora mucronata</name>
    <name type="common">Asiatic mangrove</name>
    <dbReference type="NCBI Taxonomy" id="61149"/>
    <lineage>
        <taxon>Eukaryota</taxon>
        <taxon>Viridiplantae</taxon>
        <taxon>Streptophyta</taxon>
        <taxon>Embryophyta</taxon>
        <taxon>Tracheophyta</taxon>
        <taxon>Spermatophyta</taxon>
        <taxon>Magnoliopsida</taxon>
        <taxon>eudicotyledons</taxon>
        <taxon>Gunneridae</taxon>
        <taxon>Pentapetalae</taxon>
        <taxon>rosids</taxon>
        <taxon>fabids</taxon>
        <taxon>Malpighiales</taxon>
        <taxon>Rhizophoraceae</taxon>
        <taxon>Rhizophora</taxon>
    </lineage>
</organism>
<sequence>MYIWRQCADNSTQLRYSQL</sequence>
<evidence type="ECO:0000313" key="1">
    <source>
        <dbReference type="EMBL" id="MBW93877.1"/>
    </source>
</evidence>